<evidence type="ECO:0000313" key="5">
    <source>
        <dbReference type="EMBL" id="KLJ07115.1"/>
    </source>
</evidence>
<evidence type="ECO:0008006" key="7">
    <source>
        <dbReference type="Google" id="ProtNLM"/>
    </source>
</evidence>
<dbReference type="AlphaFoldDB" id="A0A0H1B6U5"/>
<dbReference type="InterPro" id="IPR024206">
    <property type="entry name" value="Gurmarin/antimicrobial_peptd"/>
</dbReference>
<keyword evidence="4" id="KW-0732">Signal</keyword>
<feature type="signal peptide" evidence="4">
    <location>
        <begin position="1"/>
        <end position="17"/>
    </location>
</feature>
<keyword evidence="1" id="KW-0929">Antimicrobial</keyword>
<evidence type="ECO:0000256" key="3">
    <source>
        <dbReference type="ARBA" id="ARBA00023157"/>
    </source>
</evidence>
<sequence length="67" mass="7239">MKFTLLATLALIGTVVGAQTLRELTSFEIPDGNDCKPDGSMGICASGYCEQRPREKTGTCKDLKKDD</sequence>
<keyword evidence="2" id="KW-0960">Knottin</keyword>
<organism evidence="5 6">
    <name type="scientific">Blastomyces silverae</name>
    <dbReference type="NCBI Taxonomy" id="2060906"/>
    <lineage>
        <taxon>Eukaryota</taxon>
        <taxon>Fungi</taxon>
        <taxon>Dikarya</taxon>
        <taxon>Ascomycota</taxon>
        <taxon>Pezizomycotina</taxon>
        <taxon>Eurotiomycetes</taxon>
        <taxon>Eurotiomycetidae</taxon>
        <taxon>Onygenales</taxon>
        <taxon>Ajellomycetaceae</taxon>
        <taxon>Blastomyces</taxon>
    </lineage>
</organism>
<keyword evidence="6" id="KW-1185">Reference proteome</keyword>
<evidence type="ECO:0000313" key="6">
    <source>
        <dbReference type="Proteomes" id="UP000053573"/>
    </source>
</evidence>
<evidence type="ECO:0000256" key="1">
    <source>
        <dbReference type="ARBA" id="ARBA00022529"/>
    </source>
</evidence>
<feature type="chain" id="PRO_5005199488" description="Antifungal protein" evidence="4">
    <location>
        <begin position="18"/>
        <end position="67"/>
    </location>
</feature>
<dbReference type="Pfam" id="PF11410">
    <property type="entry name" value="Antifungal_pept"/>
    <property type="match status" value="1"/>
</dbReference>
<comment type="caution">
    <text evidence="5">The sequence shown here is derived from an EMBL/GenBank/DDBJ whole genome shotgun (WGS) entry which is preliminary data.</text>
</comment>
<dbReference type="OrthoDB" id="4186538at2759"/>
<dbReference type="InterPro" id="IPR009101">
    <property type="entry name" value="Gurmarin/antifun_pep"/>
</dbReference>
<dbReference type="SUPFAM" id="SSF57048">
    <property type="entry name" value="Gurmarin-like"/>
    <property type="match status" value="1"/>
</dbReference>
<protein>
    <recommendedName>
        <fullName evidence="7">Antifungal protein</fullName>
    </recommendedName>
</protein>
<accession>A0A0H1B6U5</accession>
<gene>
    <name evidence="5" type="ORF">EMPG_17393</name>
</gene>
<keyword evidence="3" id="KW-1015">Disulfide bond</keyword>
<dbReference type="Proteomes" id="UP000053573">
    <property type="component" value="Unassembled WGS sequence"/>
</dbReference>
<proteinExistence type="predicted"/>
<evidence type="ECO:0000256" key="2">
    <source>
        <dbReference type="ARBA" id="ARBA00022854"/>
    </source>
</evidence>
<dbReference type="EMBL" id="LDEV01002906">
    <property type="protein sequence ID" value="KLJ07115.1"/>
    <property type="molecule type" value="Genomic_DNA"/>
</dbReference>
<reference evidence="6" key="1">
    <citation type="journal article" date="2015" name="PLoS Genet.">
        <title>The dynamic genome and transcriptome of the human fungal pathogen Blastomyces and close relative Emmonsia.</title>
        <authorList>
            <person name="Munoz J.F."/>
            <person name="Gauthier G.M."/>
            <person name="Desjardins C.A."/>
            <person name="Gallo J.E."/>
            <person name="Holder J."/>
            <person name="Sullivan T.D."/>
            <person name="Marty A.J."/>
            <person name="Carmen J.C."/>
            <person name="Chen Z."/>
            <person name="Ding L."/>
            <person name="Gujja S."/>
            <person name="Magrini V."/>
            <person name="Misas E."/>
            <person name="Mitreva M."/>
            <person name="Priest M."/>
            <person name="Saif S."/>
            <person name="Whiston E.A."/>
            <person name="Young S."/>
            <person name="Zeng Q."/>
            <person name="Goldman W.E."/>
            <person name="Mardis E.R."/>
            <person name="Taylor J.W."/>
            <person name="McEwen J.G."/>
            <person name="Clay O.K."/>
            <person name="Klein B.S."/>
            <person name="Cuomo C.A."/>
        </authorList>
    </citation>
    <scope>NUCLEOTIDE SEQUENCE [LARGE SCALE GENOMIC DNA]</scope>
    <source>
        <strain evidence="6">UAMH 139</strain>
    </source>
</reference>
<name>A0A0H1B6U5_9EURO</name>
<evidence type="ECO:0000256" key="4">
    <source>
        <dbReference type="SAM" id="SignalP"/>
    </source>
</evidence>